<evidence type="ECO:0000256" key="3">
    <source>
        <dbReference type="ARBA" id="ARBA00022452"/>
    </source>
</evidence>
<keyword evidence="14" id="KW-0675">Receptor</keyword>
<dbReference type="EMBL" id="QFPN01000012">
    <property type="protein sequence ID" value="PZQ11324.1"/>
    <property type="molecule type" value="Genomic_DNA"/>
</dbReference>
<feature type="domain" description="TonB-dependent receptor-like beta-barrel" evidence="12">
    <location>
        <begin position="228"/>
        <end position="784"/>
    </location>
</feature>
<feature type="region of interest" description="Disordered" evidence="10">
    <location>
        <begin position="670"/>
        <end position="693"/>
    </location>
</feature>
<evidence type="ECO:0000256" key="8">
    <source>
        <dbReference type="PROSITE-ProRule" id="PRU01360"/>
    </source>
</evidence>
<protein>
    <submittedName>
        <fullName evidence="14">TonB-dependent receptor</fullName>
    </submittedName>
</protein>
<evidence type="ECO:0000256" key="10">
    <source>
        <dbReference type="SAM" id="MobiDB-lite"/>
    </source>
</evidence>
<keyword evidence="11" id="KW-0732">Signal</keyword>
<comment type="caution">
    <text evidence="14">The sequence shown here is derived from an EMBL/GenBank/DDBJ whole genome shotgun (WGS) entry which is preliminary data.</text>
</comment>
<gene>
    <name evidence="14" type="ORF">DI565_18720</name>
</gene>
<dbReference type="Gene3D" id="2.40.170.20">
    <property type="entry name" value="TonB-dependent receptor, beta-barrel domain"/>
    <property type="match status" value="1"/>
</dbReference>
<evidence type="ECO:0000256" key="11">
    <source>
        <dbReference type="SAM" id="SignalP"/>
    </source>
</evidence>
<dbReference type="PANTHER" id="PTHR30069:SF39">
    <property type="entry name" value="BLL6183 PROTEIN"/>
    <property type="match status" value="1"/>
</dbReference>
<dbReference type="InterPro" id="IPR000531">
    <property type="entry name" value="Beta-barrel_TonB"/>
</dbReference>
<keyword evidence="2 8" id="KW-0813">Transport</keyword>
<feature type="signal peptide" evidence="11">
    <location>
        <begin position="1"/>
        <end position="26"/>
    </location>
</feature>
<evidence type="ECO:0000313" key="14">
    <source>
        <dbReference type="EMBL" id="PZQ11324.1"/>
    </source>
</evidence>
<feature type="chain" id="PRO_5015916308" evidence="11">
    <location>
        <begin position="27"/>
        <end position="841"/>
    </location>
</feature>
<proteinExistence type="inferred from homology"/>
<dbReference type="Gene3D" id="2.170.130.10">
    <property type="entry name" value="TonB-dependent receptor, plug domain"/>
    <property type="match status" value="1"/>
</dbReference>
<evidence type="ECO:0000256" key="1">
    <source>
        <dbReference type="ARBA" id="ARBA00004571"/>
    </source>
</evidence>
<keyword evidence="3 8" id="KW-1134">Transmembrane beta strand</keyword>
<evidence type="ECO:0000256" key="4">
    <source>
        <dbReference type="ARBA" id="ARBA00022692"/>
    </source>
</evidence>
<dbReference type="SUPFAM" id="SSF56935">
    <property type="entry name" value="Porins"/>
    <property type="match status" value="1"/>
</dbReference>
<feature type="domain" description="TonB-dependent receptor plug" evidence="13">
    <location>
        <begin position="54"/>
        <end position="165"/>
    </location>
</feature>
<dbReference type="Pfam" id="PF00593">
    <property type="entry name" value="TonB_dep_Rec_b-barrel"/>
    <property type="match status" value="1"/>
</dbReference>
<keyword evidence="5 9" id="KW-0798">TonB box</keyword>
<dbReference type="AlphaFoldDB" id="A0A2W5K6V3"/>
<comment type="subcellular location">
    <subcellularLocation>
        <location evidence="1 8">Cell outer membrane</location>
        <topology evidence="1 8">Multi-pass membrane protein</topology>
    </subcellularLocation>
</comment>
<dbReference type="InterPro" id="IPR036942">
    <property type="entry name" value="Beta-barrel_TonB_sf"/>
</dbReference>
<keyword evidence="4 8" id="KW-0812">Transmembrane</keyword>
<name>A0A2W5K6V3_ANCNO</name>
<evidence type="ECO:0000256" key="6">
    <source>
        <dbReference type="ARBA" id="ARBA00023136"/>
    </source>
</evidence>
<dbReference type="InterPro" id="IPR039426">
    <property type="entry name" value="TonB-dep_rcpt-like"/>
</dbReference>
<dbReference type="GO" id="GO:0015344">
    <property type="term" value="F:siderophore uptake transmembrane transporter activity"/>
    <property type="evidence" value="ECO:0007669"/>
    <property type="project" value="TreeGrafter"/>
</dbReference>
<dbReference type="InterPro" id="IPR037066">
    <property type="entry name" value="Plug_dom_sf"/>
</dbReference>
<accession>A0A2W5K6V3</accession>
<evidence type="ECO:0000259" key="12">
    <source>
        <dbReference type="Pfam" id="PF00593"/>
    </source>
</evidence>
<dbReference type="PANTHER" id="PTHR30069">
    <property type="entry name" value="TONB-DEPENDENT OUTER MEMBRANE RECEPTOR"/>
    <property type="match status" value="1"/>
</dbReference>
<organism evidence="14 15">
    <name type="scientific">Ancylobacter novellus</name>
    <name type="common">Thiobacillus novellus</name>
    <dbReference type="NCBI Taxonomy" id="921"/>
    <lineage>
        <taxon>Bacteria</taxon>
        <taxon>Pseudomonadati</taxon>
        <taxon>Pseudomonadota</taxon>
        <taxon>Alphaproteobacteria</taxon>
        <taxon>Hyphomicrobiales</taxon>
        <taxon>Xanthobacteraceae</taxon>
        <taxon>Ancylobacter</taxon>
    </lineage>
</organism>
<dbReference type="Pfam" id="PF07715">
    <property type="entry name" value="Plug"/>
    <property type="match status" value="1"/>
</dbReference>
<evidence type="ECO:0000313" key="15">
    <source>
        <dbReference type="Proteomes" id="UP000249577"/>
    </source>
</evidence>
<comment type="similarity">
    <text evidence="8 9">Belongs to the TonB-dependent receptor family.</text>
</comment>
<dbReference type="Proteomes" id="UP000249577">
    <property type="component" value="Unassembled WGS sequence"/>
</dbReference>
<dbReference type="GO" id="GO:0009279">
    <property type="term" value="C:cell outer membrane"/>
    <property type="evidence" value="ECO:0007669"/>
    <property type="project" value="UniProtKB-SubCell"/>
</dbReference>
<evidence type="ECO:0000256" key="7">
    <source>
        <dbReference type="ARBA" id="ARBA00023237"/>
    </source>
</evidence>
<keyword evidence="7 8" id="KW-0998">Cell outer membrane</keyword>
<sequence>MTSRVRVALLLGSASVLAFGATAAWAQDNGGAQQLEDIEVIGTTPIGGDGLDRDKVPANVRTVTSETFQTGQYPTVQESFAKVTPSVNVTDVTGNPYNKEISFRGFVSSPTIGVPQGMAVYQNGVRLNESLGDTVNYDLIPQVAIDRMDLWTNNPVFGLNALGGALSFRMKNGFTYQGLELESLAGSFGRYEGSGQWGTQVGNWAGYLAIEGGRDGGWRDFSKSNYKRVFGDVGYKTDSAEIHLNFTYADTKLGVVGPTPFQLLEQRRRNVYTGDQVIDNEMGMLNLEGKFEINDAWSLQTNAYYRKFKRDGVDGNDTDLGPCEKNPNFLCLEGEEFGVSDNDRRLWLRDPVTGKRIRNKWFPDDEDDFGPGSTPGSIERSRIRAEQGGGTIQATNESEFFGKKNHFVFGVSYDYGKTDFSGWSEICILPADLQCIGTGQTYVTRIPGGIAPVDITGFNHYVGIYGSDTIDITDRLSATIGARWNYAHVEIDDHGKFPPLNKKGQPFGPGLDSTSEFQRFNPMAGLTYKFTPAITGYVSYSEANRAPTPLELGCANPAIPCPLEATLVSDPPLKQVVTRTGEAGFRGRHEFEGFALNWNASVYQANNKNDILSQASLNAGRGYFVNAGKTRRQGIELSAQLMAERWSLYANYSYVDATFRKSINLFSPNNPNSEGYGEDDDDNDNNNNNNDRAAAAGKLKNGEIRVHKGDHLPGIPDHQFKFGGAYRITPQWTVGGDAQIMSSQYYAGDESNQFKKLKGYAVFNANTSYQVTEQFRIFAGVTNVFDKKFDTFAGFFETDDIGFLGLTNPSTLTPARPRAFYAGLNFRFIPPAPVEPLVTKY</sequence>
<dbReference type="InterPro" id="IPR012910">
    <property type="entry name" value="Plug_dom"/>
</dbReference>
<dbReference type="GO" id="GO:0044718">
    <property type="term" value="P:siderophore transmembrane transport"/>
    <property type="evidence" value="ECO:0007669"/>
    <property type="project" value="TreeGrafter"/>
</dbReference>
<evidence type="ECO:0000256" key="5">
    <source>
        <dbReference type="ARBA" id="ARBA00023077"/>
    </source>
</evidence>
<evidence type="ECO:0000256" key="9">
    <source>
        <dbReference type="RuleBase" id="RU003357"/>
    </source>
</evidence>
<evidence type="ECO:0000259" key="13">
    <source>
        <dbReference type="Pfam" id="PF07715"/>
    </source>
</evidence>
<keyword evidence="6 8" id="KW-0472">Membrane</keyword>
<dbReference type="PROSITE" id="PS52016">
    <property type="entry name" value="TONB_DEPENDENT_REC_3"/>
    <property type="match status" value="1"/>
</dbReference>
<reference evidence="14 15" key="1">
    <citation type="submission" date="2017-08" db="EMBL/GenBank/DDBJ databases">
        <title>Infants hospitalized years apart are colonized by the same room-sourced microbial strains.</title>
        <authorList>
            <person name="Brooks B."/>
            <person name="Olm M.R."/>
            <person name="Firek B.A."/>
            <person name="Baker R."/>
            <person name="Thomas B.C."/>
            <person name="Morowitz M.J."/>
            <person name="Banfield J.F."/>
        </authorList>
    </citation>
    <scope>NUCLEOTIDE SEQUENCE [LARGE SCALE GENOMIC DNA]</scope>
    <source>
        <strain evidence="14">S2_005_003_R2_43</strain>
    </source>
</reference>
<evidence type="ECO:0000256" key="2">
    <source>
        <dbReference type="ARBA" id="ARBA00022448"/>
    </source>
</evidence>